<evidence type="ECO:0000256" key="1">
    <source>
        <dbReference type="SAM" id="MobiDB-lite"/>
    </source>
</evidence>
<feature type="compositionally biased region" description="Polar residues" evidence="1">
    <location>
        <begin position="304"/>
        <end position="317"/>
    </location>
</feature>
<feature type="compositionally biased region" description="Basic and acidic residues" evidence="1">
    <location>
        <begin position="128"/>
        <end position="151"/>
    </location>
</feature>
<feature type="compositionally biased region" description="Basic and acidic residues" evidence="1">
    <location>
        <begin position="330"/>
        <end position="342"/>
    </location>
</feature>
<dbReference type="PANTHER" id="PTHR38160">
    <property type="entry name" value="ZINC FINGER CCCH DOMAIN-CONTAINING PROTEIN 40"/>
    <property type="match status" value="1"/>
</dbReference>
<dbReference type="PANTHER" id="PTHR38160:SF1">
    <property type="entry name" value="ZINC FINGER CCCH DOMAIN-CONTAINING PROTEIN 40"/>
    <property type="match status" value="1"/>
</dbReference>
<organism evidence="2">
    <name type="scientific">Zea mays</name>
    <name type="common">Maize</name>
    <dbReference type="NCBI Taxonomy" id="4577"/>
    <lineage>
        <taxon>Eukaryota</taxon>
        <taxon>Viridiplantae</taxon>
        <taxon>Streptophyta</taxon>
        <taxon>Embryophyta</taxon>
        <taxon>Tracheophyta</taxon>
        <taxon>Spermatophyta</taxon>
        <taxon>Magnoliopsida</taxon>
        <taxon>Liliopsida</taxon>
        <taxon>Poales</taxon>
        <taxon>Poaceae</taxon>
        <taxon>PACMAD clade</taxon>
        <taxon>Panicoideae</taxon>
        <taxon>Andropogonodae</taxon>
        <taxon>Andropogoneae</taxon>
        <taxon>Tripsacinae</taxon>
        <taxon>Zea</taxon>
    </lineage>
</organism>
<dbReference type="InParanoid" id="A0A1D6GTL5"/>
<dbReference type="SMR" id="A0A1D6GTL5"/>
<dbReference type="IntAct" id="A0A1D6GTL5">
    <property type="interactions" value="2"/>
</dbReference>
<feature type="region of interest" description="Disordered" evidence="1">
    <location>
        <begin position="490"/>
        <end position="509"/>
    </location>
</feature>
<proteinExistence type="predicted"/>
<accession>A0A1D6GTL5</accession>
<feature type="region of interest" description="Disordered" evidence="1">
    <location>
        <begin position="293"/>
        <end position="351"/>
    </location>
</feature>
<dbReference type="InterPro" id="IPR045868">
    <property type="entry name" value="Znf_C3H13/40"/>
</dbReference>
<dbReference type="AlphaFoldDB" id="A0A1D6GTL5"/>
<evidence type="ECO:0000313" key="2">
    <source>
        <dbReference type="EMBL" id="AQK66342.1"/>
    </source>
</evidence>
<feature type="region of interest" description="Disordered" evidence="1">
    <location>
        <begin position="118"/>
        <end position="205"/>
    </location>
</feature>
<dbReference type="GO" id="GO:0046872">
    <property type="term" value="F:metal ion binding"/>
    <property type="evidence" value="ECO:0007669"/>
    <property type="project" value="InterPro"/>
</dbReference>
<feature type="compositionally biased region" description="Basic residues" evidence="1">
    <location>
        <begin position="156"/>
        <end position="166"/>
    </location>
</feature>
<dbReference type="ExpressionAtlas" id="A0A1D6GTL5">
    <property type="expression patterns" value="baseline and differential"/>
</dbReference>
<protein>
    <submittedName>
        <fullName evidence="2">Zinc finger CCCH domain-containing protein 40</fullName>
    </submittedName>
</protein>
<dbReference type="EMBL" id="CM000781">
    <property type="protein sequence ID" value="AQK66342.1"/>
    <property type="molecule type" value="Genomic_DNA"/>
</dbReference>
<reference evidence="2" key="1">
    <citation type="submission" date="2015-12" db="EMBL/GenBank/DDBJ databases">
        <title>Update maize B73 reference genome by single molecule sequencing technologies.</title>
        <authorList>
            <consortium name="Maize Genome Sequencing Project"/>
            <person name="Ware D."/>
        </authorList>
    </citation>
    <scope>NUCLEOTIDE SEQUENCE</scope>
    <source>
        <tissue evidence="2">Seedling</tissue>
    </source>
</reference>
<sequence>MSSTEAKAVAVLESVLCLEKWAAYKKALADRKKALESHKIIFTRSKQFVEIDCFQRMAHLISILAFVSVGNRSFMILECLTCLRRTEHGRYYTFYLLDGIHAMVRRRDYRDHEFRLRPDRRHSPHGRYSPERDIRRRSFHDKRPSSEDRGSSHSRSPIRKSERKHSKSPDGGETDSSVSVRSPDNEDRGKDERYLSSDEKNGHEDQLKQMHLDMEALREDKSKLEDVLQNQKANQSTWALYKSTGGFKEAGFFSPYIKCTFTCVWSQARFERLADLLASDILKPCTKEQGSIGITANEDPYNANEMSPSDQRQNHVSASRKRLISLPTSEEAKTGKRQRENGDDMIPTSENYRPEDALEHLQDSKGTDLPESFTVKKLREGDNDDVGNIVSSSNIFADRGLDVGVDEDVAVVNSFISSRMIDKRPIPSSNSLKELSNSLKELPPAGHATPKQQLASLGGASGRVIFNRGPTVAQFRSTLRGAVLRRVRCKGGTDGGGRTSRNGSTRDETNRRATHLCVGPLTLERCLVAWASL</sequence>
<feature type="compositionally biased region" description="Basic and acidic residues" evidence="1">
    <location>
        <begin position="183"/>
        <end position="205"/>
    </location>
</feature>
<name>A0A1D6GTL5_MAIZE</name>
<gene>
    <name evidence="2" type="ORF">ZEAMMB73_Zm00001d014472</name>
</gene>